<evidence type="ECO:0008006" key="3">
    <source>
        <dbReference type="Google" id="ProtNLM"/>
    </source>
</evidence>
<dbReference type="Gene3D" id="2.60.120.10">
    <property type="entry name" value="Jelly Rolls"/>
    <property type="match status" value="1"/>
</dbReference>
<protein>
    <recommendedName>
        <fullName evidence="3">Crp/Fnr family transcriptional regulator</fullName>
    </recommendedName>
</protein>
<evidence type="ECO:0000313" key="2">
    <source>
        <dbReference type="Proteomes" id="UP001214530"/>
    </source>
</evidence>
<dbReference type="AlphaFoldDB" id="A0AAJ5WAQ2"/>
<name>A0AAJ5WAQ2_9SPHI</name>
<gene>
    <name evidence="1" type="ORF">P0Y49_05050</name>
</gene>
<reference evidence="1" key="1">
    <citation type="submission" date="2023-03" db="EMBL/GenBank/DDBJ databases">
        <title>Andean soil-derived lignocellulolytic bacterial consortium as a source of novel taxa and putative plastic-active enzymes.</title>
        <authorList>
            <person name="Diaz-Garcia L."/>
            <person name="Chuvochina M."/>
            <person name="Feuerriegel G."/>
            <person name="Bunk B."/>
            <person name="Sproer C."/>
            <person name="Streit W.R."/>
            <person name="Rodriguez L.M."/>
            <person name="Overmann J."/>
            <person name="Jimenez D.J."/>
        </authorList>
    </citation>
    <scope>NUCLEOTIDE SEQUENCE</scope>
    <source>
        <strain evidence="1">MAG 3858</strain>
    </source>
</reference>
<evidence type="ECO:0000313" key="1">
    <source>
        <dbReference type="EMBL" id="WEK20503.1"/>
    </source>
</evidence>
<proteinExistence type="predicted"/>
<accession>A0AAJ5WAQ2</accession>
<dbReference type="InterPro" id="IPR014710">
    <property type="entry name" value="RmlC-like_jellyroll"/>
</dbReference>
<dbReference type="InterPro" id="IPR018490">
    <property type="entry name" value="cNMP-bd_dom_sf"/>
</dbReference>
<sequence>MNNHHLYVDLIRHLLSFMQMPKGFVSLLLPCLVPPKTYTEDTTVLKFGEIANMIYWPVKGYIRAYKEIMPEEDRMFTKQKTIDISSPGRMAFPINSFINQVEADYFLEITKGSTVIGFSYTSFIALSKQMPEVALLILKMVGLDQNNWLLKMEMCKVFNWDGYLLFLDHFGMEVTNFIKQQDIASYIGMSAEELYNTPQILDS</sequence>
<dbReference type="Proteomes" id="UP001214530">
    <property type="component" value="Chromosome"/>
</dbReference>
<organism evidence="1 2">
    <name type="scientific">Candidatus Pedobacter colombiensis</name>
    <dbReference type="NCBI Taxonomy" id="3121371"/>
    <lineage>
        <taxon>Bacteria</taxon>
        <taxon>Pseudomonadati</taxon>
        <taxon>Bacteroidota</taxon>
        <taxon>Sphingobacteriia</taxon>
        <taxon>Sphingobacteriales</taxon>
        <taxon>Sphingobacteriaceae</taxon>
        <taxon>Pedobacter</taxon>
    </lineage>
</organism>
<dbReference type="SUPFAM" id="SSF51206">
    <property type="entry name" value="cAMP-binding domain-like"/>
    <property type="match status" value="1"/>
</dbReference>
<dbReference type="EMBL" id="CP119313">
    <property type="protein sequence ID" value="WEK20503.1"/>
    <property type="molecule type" value="Genomic_DNA"/>
</dbReference>